<keyword evidence="3" id="KW-1185">Reference proteome</keyword>
<dbReference type="EMBL" id="LGUT01002619">
    <property type="protein sequence ID" value="KOG86801.1"/>
    <property type="molecule type" value="Genomic_DNA"/>
</dbReference>
<sequence length="70" mass="7755">MKPPTERQVQILAVIRERIAEYGEGPTVREIGARVGLSSTGSVAYQLRRMEESGMIRRTGRSGRSVRLGP</sequence>
<evidence type="ECO:0000313" key="2">
    <source>
        <dbReference type="EMBL" id="KOG86801.1"/>
    </source>
</evidence>
<dbReference type="InterPro" id="IPR006199">
    <property type="entry name" value="LexA_DNA-bd_dom"/>
</dbReference>
<dbReference type="Gene3D" id="1.10.10.10">
    <property type="entry name" value="Winged helix-like DNA-binding domain superfamily/Winged helix DNA-binding domain"/>
    <property type="match status" value="1"/>
</dbReference>
<reference evidence="2 3" key="1">
    <citation type="submission" date="2015-07" db="EMBL/GenBank/DDBJ databases">
        <authorList>
            <person name="Ju K.-S."/>
            <person name="Doroghazi J.R."/>
            <person name="Metcalf W.W."/>
        </authorList>
    </citation>
    <scope>NUCLEOTIDE SEQUENCE [LARGE SCALE GENOMIC DNA]</scope>
    <source>
        <strain evidence="2 3">NRRL B-3589</strain>
    </source>
</reference>
<dbReference type="SUPFAM" id="SSF46785">
    <property type="entry name" value="Winged helix' DNA-binding domain"/>
    <property type="match status" value="1"/>
</dbReference>
<feature type="domain" description="LexA repressor DNA-binding" evidence="1">
    <location>
        <begin position="1"/>
        <end position="64"/>
    </location>
</feature>
<gene>
    <name evidence="2" type="ORF">ADK38_29010</name>
</gene>
<dbReference type="Pfam" id="PF01726">
    <property type="entry name" value="LexA_DNA_bind"/>
    <property type="match status" value="1"/>
</dbReference>
<accession>A0ABR5J0U4</accession>
<evidence type="ECO:0000313" key="3">
    <source>
        <dbReference type="Proteomes" id="UP000037020"/>
    </source>
</evidence>
<organism evidence="2 3">
    <name type="scientific">Streptomyces varsoviensis</name>
    <dbReference type="NCBI Taxonomy" id="67373"/>
    <lineage>
        <taxon>Bacteria</taxon>
        <taxon>Bacillati</taxon>
        <taxon>Actinomycetota</taxon>
        <taxon>Actinomycetes</taxon>
        <taxon>Kitasatosporales</taxon>
        <taxon>Streptomycetaceae</taxon>
        <taxon>Streptomyces</taxon>
    </lineage>
</organism>
<proteinExistence type="predicted"/>
<dbReference type="RefSeq" id="WP_030892464.1">
    <property type="nucleotide sequence ID" value="NZ_JBIRHZ010000014.1"/>
</dbReference>
<dbReference type="InterPro" id="IPR036390">
    <property type="entry name" value="WH_DNA-bd_sf"/>
</dbReference>
<dbReference type="Proteomes" id="UP000037020">
    <property type="component" value="Unassembled WGS sequence"/>
</dbReference>
<dbReference type="InterPro" id="IPR036388">
    <property type="entry name" value="WH-like_DNA-bd_sf"/>
</dbReference>
<name>A0ABR5J0U4_9ACTN</name>
<protein>
    <recommendedName>
        <fullName evidence="1">LexA repressor DNA-binding domain-containing protein</fullName>
    </recommendedName>
</protein>
<evidence type="ECO:0000259" key="1">
    <source>
        <dbReference type="Pfam" id="PF01726"/>
    </source>
</evidence>
<comment type="caution">
    <text evidence="2">The sequence shown here is derived from an EMBL/GenBank/DDBJ whole genome shotgun (WGS) entry which is preliminary data.</text>
</comment>